<dbReference type="InterPro" id="IPR000719">
    <property type="entry name" value="Prot_kinase_dom"/>
</dbReference>
<dbReference type="CDD" id="cd06606">
    <property type="entry name" value="STKc_MAPKKK"/>
    <property type="match status" value="1"/>
</dbReference>
<comment type="caution">
    <text evidence="8">The sequence shown here is derived from an EMBL/GenBank/DDBJ whole genome shotgun (WGS) entry which is preliminary data.</text>
</comment>
<dbReference type="InterPro" id="IPR017441">
    <property type="entry name" value="Protein_kinase_ATP_BS"/>
</dbReference>
<dbReference type="Proteomes" id="UP000631114">
    <property type="component" value="Unassembled WGS sequence"/>
</dbReference>
<dbReference type="EMBL" id="JADFTS010000002">
    <property type="protein sequence ID" value="KAF9623044.1"/>
    <property type="molecule type" value="Genomic_DNA"/>
</dbReference>
<dbReference type="PROSITE" id="PS00107">
    <property type="entry name" value="PROTEIN_KINASE_ATP"/>
    <property type="match status" value="1"/>
</dbReference>
<organism evidence="8 9">
    <name type="scientific">Coptis chinensis</name>
    <dbReference type="NCBI Taxonomy" id="261450"/>
    <lineage>
        <taxon>Eukaryota</taxon>
        <taxon>Viridiplantae</taxon>
        <taxon>Streptophyta</taxon>
        <taxon>Embryophyta</taxon>
        <taxon>Tracheophyta</taxon>
        <taxon>Spermatophyta</taxon>
        <taxon>Magnoliopsida</taxon>
        <taxon>Ranunculales</taxon>
        <taxon>Ranunculaceae</taxon>
        <taxon>Coptidoideae</taxon>
        <taxon>Coptis</taxon>
    </lineage>
</organism>
<reference evidence="8 9" key="1">
    <citation type="submission" date="2020-10" db="EMBL/GenBank/DDBJ databases">
        <title>The Coptis chinensis genome and diversification of protoberbering-type alkaloids.</title>
        <authorList>
            <person name="Wang B."/>
            <person name="Shu S."/>
            <person name="Song C."/>
            <person name="Liu Y."/>
        </authorList>
    </citation>
    <scope>NUCLEOTIDE SEQUENCE [LARGE SCALE GENOMIC DNA]</scope>
    <source>
        <strain evidence="8">HL-2020</strain>
        <tissue evidence="8">Leaf</tissue>
    </source>
</reference>
<accession>A0A835ISZ2</accession>
<dbReference type="Gene3D" id="1.10.510.10">
    <property type="entry name" value="Transferase(Phosphotransferase) domain 1"/>
    <property type="match status" value="1"/>
</dbReference>
<evidence type="ECO:0000256" key="3">
    <source>
        <dbReference type="ARBA" id="ARBA00022777"/>
    </source>
</evidence>
<dbReference type="SMART" id="SM00220">
    <property type="entry name" value="S_TKc"/>
    <property type="match status" value="1"/>
</dbReference>
<proteinExistence type="inferred from homology"/>
<feature type="binding site" evidence="5">
    <location>
        <position position="36"/>
    </location>
    <ligand>
        <name>ATP</name>
        <dbReference type="ChEBI" id="CHEBI:30616"/>
    </ligand>
</feature>
<keyword evidence="3" id="KW-0418">Kinase</keyword>
<sequence>MEWIRGEVIGRGSFSTINLATPRNDCTETPSLMAVKSASQAKSSMLQKEREILCDLSDSPRILRCLGDDTTLENGEMVYNVFLELASRGNLAELVKKSGGKMKESYVGHYTKSILEGLCYIHERNYVHCDIKLQNILVCSCSDIKIGDFGLAKKVGEKKSFGLSGTPLYMSPESIARDEHETPSDIWALGCVVLEMITGKPAWRCGVDTDVSALLFRIGFSDELPEIPEEISAEGKDFLRKCLVRDPTKRWTAEMLLSHPFVITEDTVSLPEFDKAYLTSSPKSAFDFPEWTSMSTSSNCFEGEVEEFAIASPADRIGQLTVAKQPSWSTSHSWIPVRQ</sequence>
<keyword evidence="9" id="KW-1185">Reference proteome</keyword>
<dbReference type="InterPro" id="IPR011009">
    <property type="entry name" value="Kinase-like_dom_sf"/>
</dbReference>
<dbReference type="OrthoDB" id="8693905at2759"/>
<evidence type="ECO:0000313" key="8">
    <source>
        <dbReference type="EMBL" id="KAF9623044.1"/>
    </source>
</evidence>
<dbReference type="Pfam" id="PF00069">
    <property type="entry name" value="Pkinase"/>
    <property type="match status" value="1"/>
</dbReference>
<dbReference type="PANTHER" id="PTHR48011:SF18">
    <property type="entry name" value="MITOGEN-ACTIVATED PROTEIN KINASE KINASE KINASE 19-RELATED"/>
    <property type="match status" value="1"/>
</dbReference>
<dbReference type="PANTHER" id="PTHR48011">
    <property type="entry name" value="CCR4-NOT TRANSCRIPTIONAL COMPLEX SUBUNIT CAF120-RELATED"/>
    <property type="match status" value="1"/>
</dbReference>
<protein>
    <recommendedName>
        <fullName evidence="7">Protein kinase domain-containing protein</fullName>
    </recommendedName>
</protein>
<dbReference type="AlphaFoldDB" id="A0A835ISZ2"/>
<dbReference type="PROSITE" id="PS00108">
    <property type="entry name" value="PROTEIN_KINASE_ST"/>
    <property type="match status" value="1"/>
</dbReference>
<dbReference type="GO" id="GO:0007165">
    <property type="term" value="P:signal transduction"/>
    <property type="evidence" value="ECO:0007669"/>
    <property type="project" value="TreeGrafter"/>
</dbReference>
<feature type="domain" description="Protein kinase" evidence="7">
    <location>
        <begin position="3"/>
        <end position="262"/>
    </location>
</feature>
<evidence type="ECO:0000313" key="9">
    <source>
        <dbReference type="Proteomes" id="UP000631114"/>
    </source>
</evidence>
<gene>
    <name evidence="8" type="ORF">IFM89_036180</name>
</gene>
<dbReference type="GO" id="GO:0005524">
    <property type="term" value="F:ATP binding"/>
    <property type="evidence" value="ECO:0007669"/>
    <property type="project" value="UniProtKB-UniRule"/>
</dbReference>
<dbReference type="GO" id="GO:0004674">
    <property type="term" value="F:protein serine/threonine kinase activity"/>
    <property type="evidence" value="ECO:0007669"/>
    <property type="project" value="UniProtKB-KW"/>
</dbReference>
<dbReference type="SUPFAM" id="SSF56112">
    <property type="entry name" value="Protein kinase-like (PK-like)"/>
    <property type="match status" value="1"/>
</dbReference>
<evidence type="ECO:0000256" key="2">
    <source>
        <dbReference type="ARBA" id="ARBA00022741"/>
    </source>
</evidence>
<evidence type="ECO:0000256" key="5">
    <source>
        <dbReference type="PROSITE-ProRule" id="PRU10141"/>
    </source>
</evidence>
<dbReference type="InterPro" id="IPR008271">
    <property type="entry name" value="Ser/Thr_kinase_AS"/>
</dbReference>
<keyword evidence="2 5" id="KW-0547">Nucleotide-binding</keyword>
<keyword evidence="6" id="KW-0723">Serine/threonine-protein kinase</keyword>
<comment type="similarity">
    <text evidence="6">Belongs to the protein kinase superfamily.</text>
</comment>
<evidence type="ECO:0000256" key="6">
    <source>
        <dbReference type="RuleBase" id="RU000304"/>
    </source>
</evidence>
<dbReference type="InterPro" id="IPR052751">
    <property type="entry name" value="Plant_MAPKKK"/>
</dbReference>
<name>A0A835ISZ2_9MAGN</name>
<evidence type="ECO:0000259" key="7">
    <source>
        <dbReference type="PROSITE" id="PS50011"/>
    </source>
</evidence>
<dbReference type="PROSITE" id="PS50011">
    <property type="entry name" value="PROTEIN_KINASE_DOM"/>
    <property type="match status" value="1"/>
</dbReference>
<evidence type="ECO:0000256" key="4">
    <source>
        <dbReference type="ARBA" id="ARBA00022840"/>
    </source>
</evidence>
<evidence type="ECO:0000256" key="1">
    <source>
        <dbReference type="ARBA" id="ARBA00022679"/>
    </source>
</evidence>
<keyword evidence="4 5" id="KW-0067">ATP-binding</keyword>
<keyword evidence="1" id="KW-0808">Transferase</keyword>